<dbReference type="AlphaFoldDB" id="A0A6N6JIX8"/>
<name>A0A6N6JIX8_9RHOB</name>
<dbReference type="OrthoDB" id="7858211at2"/>
<evidence type="ECO:0000259" key="1">
    <source>
        <dbReference type="Pfam" id="PF03886"/>
    </source>
</evidence>
<dbReference type="SUPFAM" id="SSF159594">
    <property type="entry name" value="XCC0632-like"/>
    <property type="match status" value="1"/>
</dbReference>
<dbReference type="Pfam" id="PF03886">
    <property type="entry name" value="ABC_trans_aux"/>
    <property type="match status" value="1"/>
</dbReference>
<evidence type="ECO:0000313" key="2">
    <source>
        <dbReference type="EMBL" id="GFE66074.1"/>
    </source>
</evidence>
<evidence type="ECO:0000313" key="3">
    <source>
        <dbReference type="Proteomes" id="UP000436822"/>
    </source>
</evidence>
<dbReference type="EMBL" id="BLJE01000003">
    <property type="protein sequence ID" value="GFE66074.1"/>
    <property type="molecule type" value="Genomic_DNA"/>
</dbReference>
<keyword evidence="2" id="KW-0449">Lipoprotein</keyword>
<dbReference type="Gene3D" id="3.40.50.10610">
    <property type="entry name" value="ABC-type transport auxiliary lipoprotein component"/>
    <property type="match status" value="1"/>
</dbReference>
<keyword evidence="3" id="KW-1185">Reference proteome</keyword>
<organism evidence="2 3">
    <name type="scientific">Litoreibacter roseus</name>
    <dbReference type="NCBI Taxonomy" id="2601869"/>
    <lineage>
        <taxon>Bacteria</taxon>
        <taxon>Pseudomonadati</taxon>
        <taxon>Pseudomonadota</taxon>
        <taxon>Alphaproteobacteria</taxon>
        <taxon>Rhodobacterales</taxon>
        <taxon>Roseobacteraceae</taxon>
        <taxon>Litoreibacter</taxon>
    </lineage>
</organism>
<comment type="caution">
    <text evidence="2">The sequence shown here is derived from an EMBL/GenBank/DDBJ whole genome shotgun (WGS) entry which is preliminary data.</text>
</comment>
<feature type="domain" description="ABC-type transport auxiliary lipoprotein component" evidence="1">
    <location>
        <begin position="30"/>
        <end position="183"/>
    </location>
</feature>
<dbReference type="Proteomes" id="UP000436822">
    <property type="component" value="Unassembled WGS sequence"/>
</dbReference>
<dbReference type="RefSeq" id="WP_159808740.1">
    <property type="nucleotide sequence ID" value="NZ_BLJE01000003.1"/>
</dbReference>
<dbReference type="InterPro" id="IPR005586">
    <property type="entry name" value="ABC_trans_aux"/>
</dbReference>
<reference evidence="2 3" key="1">
    <citation type="submission" date="2019-12" db="EMBL/GenBank/DDBJ databases">
        <title>Litoreibacter badius sp. nov., a novel bacteriochlorophyll a-containing bacterium in the genus Litoreibacter.</title>
        <authorList>
            <person name="Kanamuro M."/>
            <person name="Takabe Y."/>
            <person name="Mori K."/>
            <person name="Takaichi S."/>
            <person name="Hanada S."/>
        </authorList>
    </citation>
    <scope>NUCLEOTIDE SEQUENCE [LARGE SCALE GENOMIC DNA]</scope>
    <source>
        <strain evidence="2 3">K6</strain>
    </source>
</reference>
<accession>A0A6N6JIX8</accession>
<proteinExistence type="predicted"/>
<dbReference type="PROSITE" id="PS51257">
    <property type="entry name" value="PROKAR_LIPOPROTEIN"/>
    <property type="match status" value="1"/>
</dbReference>
<protein>
    <submittedName>
        <fullName evidence="2">Lipoprotein</fullName>
    </submittedName>
</protein>
<sequence>MQTRFALLLGALTLAGCGFGPGTARYLPDATPSEVRASARVSTVEIIEVTLPSYAASEEISVRGVDGAIRSSTDILWAEDPESALVQSLVTNLSQITGARVAADPWPLADPAQVELTVRIATMLVSADGRLDFVGQYAVAAPDRAIRETVTPFAITESVNAASYQSIADAHARAWRQLSEEMAKRALR</sequence>
<gene>
    <name evidence="2" type="ORF">KIN_31480</name>
</gene>